<dbReference type="Gene3D" id="1.10.10.2590">
    <property type="entry name" value="BEN domain"/>
    <property type="match status" value="1"/>
</dbReference>
<organism evidence="1">
    <name type="scientific">Ixodes ricinus</name>
    <name type="common">Common tick</name>
    <name type="synonym">Acarus ricinus</name>
    <dbReference type="NCBI Taxonomy" id="34613"/>
    <lineage>
        <taxon>Eukaryota</taxon>
        <taxon>Metazoa</taxon>
        <taxon>Ecdysozoa</taxon>
        <taxon>Arthropoda</taxon>
        <taxon>Chelicerata</taxon>
        <taxon>Arachnida</taxon>
        <taxon>Acari</taxon>
        <taxon>Parasitiformes</taxon>
        <taxon>Ixodida</taxon>
        <taxon>Ixodoidea</taxon>
        <taxon>Ixodidae</taxon>
        <taxon>Ixodinae</taxon>
        <taxon>Ixodes</taxon>
    </lineage>
</organism>
<dbReference type="GO" id="GO:0003677">
    <property type="term" value="F:DNA binding"/>
    <property type="evidence" value="ECO:0007669"/>
    <property type="project" value="InterPro"/>
</dbReference>
<dbReference type="AlphaFoldDB" id="A0A147BLM3"/>
<name>A0A147BLM3_IXORI</name>
<reference evidence="1" key="1">
    <citation type="journal article" date="2018" name="PLoS Negl. Trop. Dis.">
        <title>Sialome diversity of ticks revealed by RNAseq of single tick salivary glands.</title>
        <authorList>
            <person name="Perner J."/>
            <person name="Kropackova S."/>
            <person name="Kopacek P."/>
            <person name="Ribeiro J.M."/>
        </authorList>
    </citation>
    <scope>NUCLEOTIDE SEQUENCE</scope>
    <source>
        <strain evidence="1">Siblings of single egg batch collected in Ceske Budejovice</strain>
        <tissue evidence="1">Salivary glands</tissue>
    </source>
</reference>
<dbReference type="InterPro" id="IPR040391">
    <property type="entry name" value="BEND5"/>
</dbReference>
<evidence type="ECO:0000313" key="1">
    <source>
        <dbReference type="EMBL" id="JAR91690.1"/>
    </source>
</evidence>
<dbReference type="EMBL" id="GEGO01003714">
    <property type="protein sequence ID" value="JAR91690.1"/>
    <property type="molecule type" value="Transcribed_RNA"/>
</dbReference>
<dbReference type="PANTHER" id="PTHR14628">
    <property type="entry name" value="BEN DOMAIN-CONTAINING PROTEIN 5"/>
    <property type="match status" value="1"/>
</dbReference>
<proteinExistence type="predicted"/>
<accession>A0A147BLM3</accession>
<sequence length="109" mass="12255">LGHGVLVQKNKLSYVRGARGDSMFVREATKLVFVRENLHGRSVTGVPCQRLKGVVAKRALSPVKLSAVSNAFNVYIRRHTREASPGKRTARVNHYVREMLQDINKMLDV</sequence>
<feature type="non-terminal residue" evidence="1">
    <location>
        <position position="1"/>
    </location>
</feature>
<dbReference type="GO" id="GO:0045892">
    <property type="term" value="P:negative regulation of DNA-templated transcription"/>
    <property type="evidence" value="ECO:0007669"/>
    <property type="project" value="InterPro"/>
</dbReference>
<protein>
    <submittedName>
        <fullName evidence="1">Uncharacterized protein</fullName>
    </submittedName>
</protein>
<dbReference type="PANTHER" id="PTHR14628:SF1">
    <property type="entry name" value="BEN DOMAIN-CONTAINING PROTEIN 5"/>
    <property type="match status" value="1"/>
</dbReference>